<dbReference type="InterPro" id="IPR001245">
    <property type="entry name" value="Ser-Thr/Tyr_kinase_cat_dom"/>
</dbReference>
<dbReference type="PANTHER" id="PTHR46863:SF1">
    <property type="entry name" value="PROTEIN KINASE SUPERFAMILY PROTEIN"/>
    <property type="match status" value="1"/>
</dbReference>
<dbReference type="GO" id="GO:0004713">
    <property type="term" value="F:protein tyrosine kinase activity"/>
    <property type="evidence" value="ECO:0007669"/>
    <property type="project" value="InterPro"/>
</dbReference>
<dbReference type="SMART" id="SM00219">
    <property type="entry name" value="TyrKc"/>
    <property type="match status" value="1"/>
</dbReference>
<organism evidence="3 4">
    <name type="scientific">Coptis chinensis</name>
    <dbReference type="NCBI Taxonomy" id="261450"/>
    <lineage>
        <taxon>Eukaryota</taxon>
        <taxon>Viridiplantae</taxon>
        <taxon>Streptophyta</taxon>
        <taxon>Embryophyta</taxon>
        <taxon>Tracheophyta</taxon>
        <taxon>Spermatophyta</taxon>
        <taxon>Magnoliopsida</taxon>
        <taxon>Ranunculales</taxon>
        <taxon>Ranunculaceae</taxon>
        <taxon>Coptidoideae</taxon>
        <taxon>Coptis</taxon>
    </lineage>
</organism>
<evidence type="ECO:0000313" key="3">
    <source>
        <dbReference type="EMBL" id="KAF9594768.1"/>
    </source>
</evidence>
<feature type="region of interest" description="Disordered" evidence="1">
    <location>
        <begin position="1"/>
        <end position="43"/>
    </location>
</feature>
<dbReference type="PROSITE" id="PS50011">
    <property type="entry name" value="PROTEIN_KINASE_DOM"/>
    <property type="match status" value="1"/>
</dbReference>
<sequence length="327" mass="36997">MSTNASQPKPTTPRTPRSSTRTNKTFSQTNSNTKPSVSDASTSYGNYNYTTGSSYKDSSRTSVSSKTSLSSLRDSLPENAYIFDFSEICTATNNFLAKRYSSSSSSAWRCLMRGKDVLVFQRKFRRMIETPELRERLSAICKSHHMSVIKLLGASISGDHIYLVYDFVNGANLADCLRNSKNPGFTVLSNWMSRMQIATDLAQGLEYIHHYTGLNLSHIHNHIKSTSLIVTEPSRISVIETAREAIESEQEGRLRRWIDTRLKDSFPLEVAEKMTRVALDCVDLDPEKRPDMRHVAGKMSKFYLRSRKWVDAIRVPTDMITVSLAPR</sequence>
<dbReference type="Proteomes" id="UP000631114">
    <property type="component" value="Unassembled WGS sequence"/>
</dbReference>
<dbReference type="InterPro" id="IPR011009">
    <property type="entry name" value="Kinase-like_dom_sf"/>
</dbReference>
<proteinExistence type="predicted"/>
<evidence type="ECO:0000256" key="1">
    <source>
        <dbReference type="SAM" id="MobiDB-lite"/>
    </source>
</evidence>
<dbReference type="SUPFAM" id="SSF56112">
    <property type="entry name" value="Protein kinase-like (PK-like)"/>
    <property type="match status" value="1"/>
</dbReference>
<accession>A0A835HAU4</accession>
<dbReference type="PANTHER" id="PTHR46863">
    <property type="entry name" value="OS09G0572100 PROTEIN"/>
    <property type="match status" value="1"/>
</dbReference>
<comment type="caution">
    <text evidence="3">The sequence shown here is derived from an EMBL/GenBank/DDBJ whole genome shotgun (WGS) entry which is preliminary data.</text>
</comment>
<evidence type="ECO:0000313" key="4">
    <source>
        <dbReference type="Proteomes" id="UP000631114"/>
    </source>
</evidence>
<reference evidence="3 4" key="1">
    <citation type="submission" date="2020-10" db="EMBL/GenBank/DDBJ databases">
        <title>The Coptis chinensis genome and diversification of protoberbering-type alkaloids.</title>
        <authorList>
            <person name="Wang B."/>
            <person name="Shu S."/>
            <person name="Song C."/>
            <person name="Liu Y."/>
        </authorList>
    </citation>
    <scope>NUCLEOTIDE SEQUENCE [LARGE SCALE GENOMIC DNA]</scope>
    <source>
        <strain evidence="3">HL-2020</strain>
        <tissue evidence="3">Leaf</tissue>
    </source>
</reference>
<keyword evidence="4" id="KW-1185">Reference proteome</keyword>
<gene>
    <name evidence="3" type="ORF">IFM89_034751</name>
</gene>
<dbReference type="Pfam" id="PF07714">
    <property type="entry name" value="PK_Tyr_Ser-Thr"/>
    <property type="match status" value="1"/>
</dbReference>
<dbReference type="OrthoDB" id="4062651at2759"/>
<dbReference type="Gene3D" id="1.10.510.10">
    <property type="entry name" value="Transferase(Phosphotransferase) domain 1"/>
    <property type="match status" value="2"/>
</dbReference>
<dbReference type="AlphaFoldDB" id="A0A835HAU4"/>
<dbReference type="EMBL" id="JADFTS010000008">
    <property type="protein sequence ID" value="KAF9594768.1"/>
    <property type="molecule type" value="Genomic_DNA"/>
</dbReference>
<feature type="domain" description="Protein kinase" evidence="2">
    <location>
        <begin position="93"/>
        <end position="327"/>
    </location>
</feature>
<feature type="compositionally biased region" description="Polar residues" evidence="1">
    <location>
        <begin position="23"/>
        <end position="43"/>
    </location>
</feature>
<name>A0A835HAU4_9MAGN</name>
<feature type="compositionally biased region" description="Low complexity" evidence="1">
    <location>
        <begin position="12"/>
        <end position="22"/>
    </location>
</feature>
<evidence type="ECO:0000259" key="2">
    <source>
        <dbReference type="PROSITE" id="PS50011"/>
    </source>
</evidence>
<dbReference type="GO" id="GO:0005524">
    <property type="term" value="F:ATP binding"/>
    <property type="evidence" value="ECO:0007669"/>
    <property type="project" value="InterPro"/>
</dbReference>
<dbReference type="InterPro" id="IPR020635">
    <property type="entry name" value="Tyr_kinase_cat_dom"/>
</dbReference>
<protein>
    <recommendedName>
        <fullName evidence="2">Protein kinase domain-containing protein</fullName>
    </recommendedName>
</protein>
<dbReference type="InterPro" id="IPR000719">
    <property type="entry name" value="Prot_kinase_dom"/>
</dbReference>